<organism evidence="2 3">
    <name type="scientific">Pocillopora meandrina</name>
    <dbReference type="NCBI Taxonomy" id="46732"/>
    <lineage>
        <taxon>Eukaryota</taxon>
        <taxon>Metazoa</taxon>
        <taxon>Cnidaria</taxon>
        <taxon>Anthozoa</taxon>
        <taxon>Hexacorallia</taxon>
        <taxon>Scleractinia</taxon>
        <taxon>Astrocoeniina</taxon>
        <taxon>Pocilloporidae</taxon>
        <taxon>Pocillopora</taxon>
    </lineage>
</organism>
<evidence type="ECO:0000313" key="3">
    <source>
        <dbReference type="Proteomes" id="UP001159428"/>
    </source>
</evidence>
<reference evidence="2 3" key="1">
    <citation type="submission" date="2022-05" db="EMBL/GenBank/DDBJ databases">
        <authorList>
            <consortium name="Genoscope - CEA"/>
            <person name="William W."/>
        </authorList>
    </citation>
    <scope>NUCLEOTIDE SEQUENCE [LARGE SCALE GENOMIC DNA]</scope>
</reference>
<feature type="signal peptide" evidence="1">
    <location>
        <begin position="1"/>
        <end position="16"/>
    </location>
</feature>
<dbReference type="AlphaFoldDB" id="A0AAU9XXL9"/>
<sequence length="97" mass="10981">MKYLALLLMVLCLAKAFIIESEEDPELEIEEPVATMNDEPNPAILNEGENEKPVKRHFYGYGRYGGSRHGSRFGGSSSGGSRFGSRYGHRYRYYGKK</sequence>
<keyword evidence="1" id="KW-0732">Signal</keyword>
<evidence type="ECO:0000256" key="1">
    <source>
        <dbReference type="SAM" id="SignalP"/>
    </source>
</evidence>
<proteinExistence type="predicted"/>
<feature type="chain" id="PRO_5043942222" evidence="1">
    <location>
        <begin position="17"/>
        <end position="97"/>
    </location>
</feature>
<dbReference type="EMBL" id="CALNXJ010000081">
    <property type="protein sequence ID" value="CAH3161802.1"/>
    <property type="molecule type" value="Genomic_DNA"/>
</dbReference>
<protein>
    <submittedName>
        <fullName evidence="2">Uncharacterized protein</fullName>
    </submittedName>
</protein>
<gene>
    <name evidence="2" type="ORF">PMEA_00033936</name>
</gene>
<keyword evidence="3" id="KW-1185">Reference proteome</keyword>
<accession>A0AAU9XXL9</accession>
<evidence type="ECO:0000313" key="2">
    <source>
        <dbReference type="EMBL" id="CAH3161802.1"/>
    </source>
</evidence>
<dbReference type="Proteomes" id="UP001159428">
    <property type="component" value="Unassembled WGS sequence"/>
</dbReference>
<name>A0AAU9XXL9_9CNID</name>
<comment type="caution">
    <text evidence="2">The sequence shown here is derived from an EMBL/GenBank/DDBJ whole genome shotgun (WGS) entry which is preliminary data.</text>
</comment>